<dbReference type="InterPro" id="IPR051485">
    <property type="entry name" value="SR-CTD_assoc_factor"/>
</dbReference>
<dbReference type="GO" id="GO:0005634">
    <property type="term" value="C:nucleus"/>
    <property type="evidence" value="ECO:0007669"/>
    <property type="project" value="TreeGrafter"/>
</dbReference>
<evidence type="ECO:0000313" key="3">
    <source>
        <dbReference type="EnsemblMetazoa" id="Aqu2.1.08845_001"/>
    </source>
</evidence>
<evidence type="ECO:0000259" key="2">
    <source>
        <dbReference type="PROSITE" id="PS50102"/>
    </source>
</evidence>
<dbReference type="eggNOG" id="KOG0132">
    <property type="taxonomic scope" value="Eukaryota"/>
</dbReference>
<feature type="domain" description="RRM" evidence="2">
    <location>
        <begin position="12"/>
        <end position="84"/>
    </location>
</feature>
<proteinExistence type="predicted"/>
<name>A0A1X7T2Y5_AMPQE</name>
<sequence length="146" mass="16025">MAITQKNIVKSKTVWIGHIMKGVDKDQLSKMLEKYGAVTSIDFIVARGCAYVVMETREAAAKVVDQLRDPKVLGQKCKVAWAPGRGAKGKEFDPSWDVNTGISNISWDNVKTKSQVEALGNGGMVDTSTLPPQLREEEIAEVEMES</sequence>
<dbReference type="AlphaFoldDB" id="A0A1X7T2Y5"/>
<dbReference type="SUPFAM" id="SSF54928">
    <property type="entry name" value="RNA-binding domain, RBD"/>
    <property type="match status" value="1"/>
</dbReference>
<protein>
    <recommendedName>
        <fullName evidence="2">RRM domain-containing protein</fullName>
    </recommendedName>
</protein>
<evidence type="ECO:0000256" key="1">
    <source>
        <dbReference type="PROSITE-ProRule" id="PRU00176"/>
    </source>
</evidence>
<dbReference type="PROSITE" id="PS50102">
    <property type="entry name" value="RRM"/>
    <property type="match status" value="1"/>
</dbReference>
<dbReference type="PANTHER" id="PTHR23140">
    <property type="entry name" value="RNA PROCESSING PROTEIN LD23810P"/>
    <property type="match status" value="1"/>
</dbReference>
<dbReference type="Pfam" id="PF00076">
    <property type="entry name" value="RRM_1"/>
    <property type="match status" value="1"/>
</dbReference>
<dbReference type="SMART" id="SM00360">
    <property type="entry name" value="RRM"/>
    <property type="match status" value="1"/>
</dbReference>
<dbReference type="OrthoDB" id="79367at2759"/>
<dbReference type="InterPro" id="IPR012677">
    <property type="entry name" value="Nucleotide-bd_a/b_plait_sf"/>
</dbReference>
<dbReference type="EnsemblMetazoa" id="Aqu2.1.08845_001">
    <property type="protein sequence ID" value="Aqu2.1.08845_001"/>
    <property type="gene ID" value="Aqu2.1.08845"/>
</dbReference>
<dbReference type="PANTHER" id="PTHR23140:SF4">
    <property type="entry name" value="PROTEIN CBR-NRD-1"/>
    <property type="match status" value="1"/>
</dbReference>
<dbReference type="Gene3D" id="3.30.70.330">
    <property type="match status" value="1"/>
</dbReference>
<dbReference type="InParanoid" id="A0A1X7T2Y5"/>
<accession>A0A1X7T2Y5</accession>
<organism evidence="3">
    <name type="scientific">Amphimedon queenslandica</name>
    <name type="common">Sponge</name>
    <dbReference type="NCBI Taxonomy" id="400682"/>
    <lineage>
        <taxon>Eukaryota</taxon>
        <taxon>Metazoa</taxon>
        <taxon>Porifera</taxon>
        <taxon>Demospongiae</taxon>
        <taxon>Heteroscleromorpha</taxon>
        <taxon>Haplosclerida</taxon>
        <taxon>Niphatidae</taxon>
        <taxon>Amphimedon</taxon>
    </lineage>
</organism>
<dbReference type="InterPro" id="IPR035979">
    <property type="entry name" value="RBD_domain_sf"/>
</dbReference>
<keyword evidence="1" id="KW-0694">RNA-binding</keyword>
<dbReference type="InterPro" id="IPR000504">
    <property type="entry name" value="RRM_dom"/>
</dbReference>
<dbReference type="STRING" id="400682.A0A1X7T2Y5"/>
<reference evidence="3" key="1">
    <citation type="submission" date="2017-05" db="UniProtKB">
        <authorList>
            <consortium name="EnsemblMetazoa"/>
        </authorList>
    </citation>
    <scope>IDENTIFICATION</scope>
</reference>
<dbReference type="GO" id="GO:0003723">
    <property type="term" value="F:RNA binding"/>
    <property type="evidence" value="ECO:0007669"/>
    <property type="project" value="UniProtKB-UniRule"/>
</dbReference>